<dbReference type="Proteomes" id="UP000233553">
    <property type="component" value="Unassembled WGS sequence"/>
</dbReference>
<feature type="domain" description="HTH cro/C1-type" evidence="2">
    <location>
        <begin position="18"/>
        <end position="72"/>
    </location>
</feature>
<dbReference type="InterPro" id="IPR014710">
    <property type="entry name" value="RmlC-like_jellyroll"/>
</dbReference>
<dbReference type="PANTHER" id="PTHR46797">
    <property type="entry name" value="HTH-TYPE TRANSCRIPTIONAL REGULATOR"/>
    <property type="match status" value="1"/>
</dbReference>
<dbReference type="InterPro" id="IPR011051">
    <property type="entry name" value="RmlC_Cupin_sf"/>
</dbReference>
<dbReference type="InterPro" id="IPR010982">
    <property type="entry name" value="Lambda_DNA-bd_dom_sf"/>
</dbReference>
<evidence type="ECO:0000313" key="4">
    <source>
        <dbReference type="Proteomes" id="UP000233553"/>
    </source>
</evidence>
<name>A0A2N0WBB8_9GAMM</name>
<keyword evidence="1" id="KW-0238">DNA-binding</keyword>
<dbReference type="Pfam" id="PF01381">
    <property type="entry name" value="HTH_3"/>
    <property type="match status" value="1"/>
</dbReference>
<dbReference type="GO" id="GO:0003700">
    <property type="term" value="F:DNA-binding transcription factor activity"/>
    <property type="evidence" value="ECO:0007669"/>
    <property type="project" value="TreeGrafter"/>
</dbReference>
<dbReference type="PROSITE" id="PS50943">
    <property type="entry name" value="HTH_CROC1"/>
    <property type="match status" value="1"/>
</dbReference>
<dbReference type="EMBL" id="PISJ01000019">
    <property type="protein sequence ID" value="PKF31808.1"/>
    <property type="molecule type" value="Genomic_DNA"/>
</dbReference>
<sequence>MVEKADSQMLDTEIARLLLKQRKSKGWTVAELAQYSGVSQAMISKVERGASSPSAAILSRLASALGITLSKLFAEAELNQNTHVLVSKQSQQQYWTDTQLGLTRWSISPAGANPEMIKVEIPAAGKFSIPASAYQHLNGQTIWLLSGQLDIQIDTQHFHLDAGDCIALTAPAHCQLTNPNDQQPCVYIVSFSQKQA</sequence>
<dbReference type="SUPFAM" id="SSF47413">
    <property type="entry name" value="lambda repressor-like DNA-binding domains"/>
    <property type="match status" value="1"/>
</dbReference>
<dbReference type="CDD" id="cd02209">
    <property type="entry name" value="cupin_XRE_C"/>
    <property type="match status" value="1"/>
</dbReference>
<dbReference type="RefSeq" id="WP_101237181.1">
    <property type="nucleotide sequence ID" value="NZ_PISJ01000019.1"/>
</dbReference>
<dbReference type="SUPFAM" id="SSF51182">
    <property type="entry name" value="RmlC-like cupins"/>
    <property type="match status" value="1"/>
</dbReference>
<proteinExistence type="predicted"/>
<dbReference type="GO" id="GO:0005829">
    <property type="term" value="C:cytosol"/>
    <property type="evidence" value="ECO:0007669"/>
    <property type="project" value="TreeGrafter"/>
</dbReference>
<accession>A0A2N0WBB8</accession>
<dbReference type="GO" id="GO:0003677">
    <property type="term" value="F:DNA binding"/>
    <property type="evidence" value="ECO:0007669"/>
    <property type="project" value="UniProtKB-KW"/>
</dbReference>
<gene>
    <name evidence="3" type="ORF">CW311_16325</name>
</gene>
<dbReference type="Gene3D" id="2.60.120.10">
    <property type="entry name" value="Jelly Rolls"/>
    <property type="match status" value="1"/>
</dbReference>
<evidence type="ECO:0000256" key="1">
    <source>
        <dbReference type="ARBA" id="ARBA00023125"/>
    </source>
</evidence>
<reference evidence="3 4" key="1">
    <citation type="submission" date="2017-12" db="EMBL/GenBank/DDBJ databases">
        <title>Draft Genome sequences of multiple microbial strains isolated from spacecraft associated surfaces.</title>
        <authorList>
            <person name="Seuylemezian A."/>
            <person name="Vaishampayan P."/>
            <person name="Venkateswaran K."/>
        </authorList>
    </citation>
    <scope>NUCLEOTIDE SEQUENCE [LARGE SCALE GENOMIC DNA]</scope>
    <source>
        <strain evidence="3 4">2P01AA</strain>
    </source>
</reference>
<dbReference type="PANTHER" id="PTHR46797:SF10">
    <property type="entry name" value="BLR1115 PROTEIN"/>
    <property type="match status" value="1"/>
</dbReference>
<dbReference type="Gene3D" id="1.10.260.40">
    <property type="entry name" value="lambda repressor-like DNA-binding domains"/>
    <property type="match status" value="1"/>
</dbReference>
<dbReference type="InterPro" id="IPR050807">
    <property type="entry name" value="TransReg_Diox_bact_type"/>
</dbReference>
<evidence type="ECO:0000259" key="2">
    <source>
        <dbReference type="PROSITE" id="PS50943"/>
    </source>
</evidence>
<dbReference type="SMART" id="SM00530">
    <property type="entry name" value="HTH_XRE"/>
    <property type="match status" value="1"/>
</dbReference>
<dbReference type="CDD" id="cd00093">
    <property type="entry name" value="HTH_XRE"/>
    <property type="match status" value="1"/>
</dbReference>
<comment type="caution">
    <text evidence="3">The sequence shown here is derived from an EMBL/GenBank/DDBJ whole genome shotgun (WGS) entry which is preliminary data.</text>
</comment>
<protein>
    <submittedName>
        <fullName evidence="3">Transcriptional regulator</fullName>
    </submittedName>
</protein>
<dbReference type="InterPro" id="IPR001387">
    <property type="entry name" value="Cro/C1-type_HTH"/>
</dbReference>
<evidence type="ECO:0000313" key="3">
    <source>
        <dbReference type="EMBL" id="PKF31808.1"/>
    </source>
</evidence>
<organism evidence="3 4">
    <name type="scientific">Acinetobacter proteolyticus</name>
    <dbReference type="NCBI Taxonomy" id="1776741"/>
    <lineage>
        <taxon>Bacteria</taxon>
        <taxon>Pseudomonadati</taxon>
        <taxon>Pseudomonadota</taxon>
        <taxon>Gammaproteobacteria</taxon>
        <taxon>Moraxellales</taxon>
        <taxon>Moraxellaceae</taxon>
        <taxon>Acinetobacter</taxon>
    </lineage>
</organism>
<dbReference type="AlphaFoldDB" id="A0A2N0WBB8"/>